<accession>A0ABT1GAK5</accession>
<comment type="caution">
    <text evidence="9">The sequence shown here is derived from an EMBL/GenBank/DDBJ whole genome shotgun (WGS) entry which is preliminary data.</text>
</comment>
<evidence type="ECO:0000256" key="5">
    <source>
        <dbReference type="ARBA" id="ARBA00022842"/>
    </source>
</evidence>
<keyword evidence="5" id="KW-0460">Magnesium</keyword>
<dbReference type="EMBL" id="JALJYF010000001">
    <property type="protein sequence ID" value="MCP1727283.1"/>
    <property type="molecule type" value="Genomic_DNA"/>
</dbReference>
<evidence type="ECO:0000256" key="6">
    <source>
        <dbReference type="ARBA" id="ARBA00023134"/>
    </source>
</evidence>
<evidence type="ECO:0000313" key="9">
    <source>
        <dbReference type="EMBL" id="MCP1727283.1"/>
    </source>
</evidence>
<dbReference type="RefSeq" id="WP_253446945.1">
    <property type="nucleotide sequence ID" value="NZ_JALJYF010000001.1"/>
</dbReference>
<dbReference type="PANTHER" id="PTHR19136:SF81">
    <property type="entry name" value="MOLYBDENUM COFACTOR GUANYLYLTRANSFERASE"/>
    <property type="match status" value="1"/>
</dbReference>
<name>A0ABT1GAK5_9GAMM</name>
<keyword evidence="7" id="KW-0501">Molybdenum cofactor biosynthesis</keyword>
<keyword evidence="4" id="KW-0547">Nucleotide-binding</keyword>
<dbReference type="Pfam" id="PF12804">
    <property type="entry name" value="NTP_transf_3"/>
    <property type="match status" value="1"/>
</dbReference>
<evidence type="ECO:0000256" key="3">
    <source>
        <dbReference type="ARBA" id="ARBA00022723"/>
    </source>
</evidence>
<reference evidence="9 10" key="1">
    <citation type="submission" date="2022-03" db="EMBL/GenBank/DDBJ databases">
        <title>Genomic Encyclopedia of Type Strains, Phase III (KMG-III): the genomes of soil and plant-associated and newly described type strains.</title>
        <authorList>
            <person name="Whitman W."/>
        </authorList>
    </citation>
    <scope>NUCLEOTIDE SEQUENCE [LARGE SCALE GENOMIC DNA]</scope>
    <source>
        <strain evidence="9 10">BSker1</strain>
    </source>
</reference>
<protein>
    <submittedName>
        <fullName evidence="9">Molybdopterin-guanine dinucleotide biosynthesis protein A</fullName>
        <ecNumber evidence="9">2.7.7.77</ecNumber>
    </submittedName>
</protein>
<keyword evidence="2 9" id="KW-0808">Transferase</keyword>
<dbReference type="Proteomes" id="UP001523550">
    <property type="component" value="Unassembled WGS sequence"/>
</dbReference>
<dbReference type="EC" id="2.7.7.77" evidence="9"/>
<evidence type="ECO:0000256" key="4">
    <source>
        <dbReference type="ARBA" id="ARBA00022741"/>
    </source>
</evidence>
<dbReference type="Gene3D" id="3.90.550.10">
    <property type="entry name" value="Spore Coat Polysaccharide Biosynthesis Protein SpsA, Chain A"/>
    <property type="match status" value="1"/>
</dbReference>
<dbReference type="InterPro" id="IPR025877">
    <property type="entry name" value="MobA-like_NTP_Trfase"/>
</dbReference>
<evidence type="ECO:0000256" key="1">
    <source>
        <dbReference type="ARBA" id="ARBA00022490"/>
    </source>
</evidence>
<organism evidence="9 10">
    <name type="scientific">Natronospira proteinivora</name>
    <dbReference type="NCBI Taxonomy" id="1807133"/>
    <lineage>
        <taxon>Bacteria</taxon>
        <taxon>Pseudomonadati</taxon>
        <taxon>Pseudomonadota</taxon>
        <taxon>Gammaproteobacteria</taxon>
        <taxon>Natronospirales</taxon>
        <taxon>Natronospiraceae</taxon>
        <taxon>Natronospira</taxon>
    </lineage>
</organism>
<evidence type="ECO:0000256" key="7">
    <source>
        <dbReference type="ARBA" id="ARBA00023150"/>
    </source>
</evidence>
<keyword evidence="6" id="KW-0342">GTP-binding</keyword>
<dbReference type="GO" id="GO:0061603">
    <property type="term" value="F:molybdenum cofactor guanylyltransferase activity"/>
    <property type="evidence" value="ECO:0007669"/>
    <property type="project" value="UniProtKB-EC"/>
</dbReference>
<evidence type="ECO:0000259" key="8">
    <source>
        <dbReference type="Pfam" id="PF12804"/>
    </source>
</evidence>
<feature type="domain" description="MobA-like NTP transferase" evidence="8">
    <location>
        <begin position="24"/>
        <end position="160"/>
    </location>
</feature>
<evidence type="ECO:0000313" key="10">
    <source>
        <dbReference type="Proteomes" id="UP001523550"/>
    </source>
</evidence>
<dbReference type="InterPro" id="IPR013482">
    <property type="entry name" value="Molybde_CF_guanTrfase"/>
</dbReference>
<sequence>MATVHGSRAMPSAATVNPMPDFAGLVLAGGASSRMGRDKAALPWRGRTLLDHAVQTLDAAGAAPVLVSGERPAYDYVPDQYPACGPLGGLASVLSQRPGLQGRILVVIPVDTPGLDRDAIHALVETIHGGAAAACFTHHPLPLAVRVDDTLQHHLETILNGEGKKAVHGLQDMIRFRVLPDGGWDLSNVNTPEEWQRFTEVAG</sequence>
<keyword evidence="9" id="KW-0548">Nucleotidyltransferase</keyword>
<dbReference type="CDD" id="cd02503">
    <property type="entry name" value="MobA"/>
    <property type="match status" value="1"/>
</dbReference>
<proteinExistence type="predicted"/>
<keyword evidence="1" id="KW-0963">Cytoplasm</keyword>
<gene>
    <name evidence="9" type="ORF">J2T60_001248</name>
</gene>
<keyword evidence="3" id="KW-0479">Metal-binding</keyword>
<dbReference type="SUPFAM" id="SSF53448">
    <property type="entry name" value="Nucleotide-diphospho-sugar transferases"/>
    <property type="match status" value="1"/>
</dbReference>
<dbReference type="InterPro" id="IPR029044">
    <property type="entry name" value="Nucleotide-diphossugar_trans"/>
</dbReference>
<dbReference type="PANTHER" id="PTHR19136">
    <property type="entry name" value="MOLYBDENUM COFACTOR GUANYLYLTRANSFERASE"/>
    <property type="match status" value="1"/>
</dbReference>
<evidence type="ECO:0000256" key="2">
    <source>
        <dbReference type="ARBA" id="ARBA00022679"/>
    </source>
</evidence>
<keyword evidence="10" id="KW-1185">Reference proteome</keyword>